<dbReference type="AlphaFoldDB" id="A0A6G1LAZ1"/>
<keyword evidence="2" id="KW-0812">Transmembrane</keyword>
<name>A0A6G1LAZ1_9PEZI</name>
<evidence type="ECO:0000256" key="2">
    <source>
        <dbReference type="SAM" id="Phobius"/>
    </source>
</evidence>
<feature type="compositionally biased region" description="Basic and acidic residues" evidence="1">
    <location>
        <begin position="217"/>
        <end position="230"/>
    </location>
</feature>
<feature type="transmembrane region" description="Helical" evidence="2">
    <location>
        <begin position="20"/>
        <end position="45"/>
    </location>
</feature>
<reference evidence="3" key="1">
    <citation type="journal article" date="2020" name="Stud. Mycol.">
        <title>101 Dothideomycetes genomes: a test case for predicting lifestyles and emergence of pathogens.</title>
        <authorList>
            <person name="Haridas S."/>
            <person name="Albert R."/>
            <person name="Binder M."/>
            <person name="Bloem J."/>
            <person name="Labutti K."/>
            <person name="Salamov A."/>
            <person name="Andreopoulos B."/>
            <person name="Baker S."/>
            <person name="Barry K."/>
            <person name="Bills G."/>
            <person name="Bluhm B."/>
            <person name="Cannon C."/>
            <person name="Castanera R."/>
            <person name="Culley D."/>
            <person name="Daum C."/>
            <person name="Ezra D."/>
            <person name="Gonzalez J."/>
            <person name="Henrissat B."/>
            <person name="Kuo A."/>
            <person name="Liang C."/>
            <person name="Lipzen A."/>
            <person name="Lutzoni F."/>
            <person name="Magnuson J."/>
            <person name="Mondo S."/>
            <person name="Nolan M."/>
            <person name="Ohm R."/>
            <person name="Pangilinan J."/>
            <person name="Park H.-J."/>
            <person name="Ramirez L."/>
            <person name="Alfaro M."/>
            <person name="Sun H."/>
            <person name="Tritt A."/>
            <person name="Yoshinaga Y."/>
            <person name="Zwiers L.-H."/>
            <person name="Turgeon B."/>
            <person name="Goodwin S."/>
            <person name="Spatafora J."/>
            <person name="Crous P."/>
            <person name="Grigoriev I."/>
        </authorList>
    </citation>
    <scope>NUCLEOTIDE SEQUENCE</scope>
    <source>
        <strain evidence="3">CBS 116005</strain>
    </source>
</reference>
<organism evidence="3 4">
    <name type="scientific">Teratosphaeria nubilosa</name>
    <dbReference type="NCBI Taxonomy" id="161662"/>
    <lineage>
        <taxon>Eukaryota</taxon>
        <taxon>Fungi</taxon>
        <taxon>Dikarya</taxon>
        <taxon>Ascomycota</taxon>
        <taxon>Pezizomycotina</taxon>
        <taxon>Dothideomycetes</taxon>
        <taxon>Dothideomycetidae</taxon>
        <taxon>Mycosphaerellales</taxon>
        <taxon>Teratosphaeriaceae</taxon>
        <taxon>Teratosphaeria</taxon>
    </lineage>
</organism>
<keyword evidence="4" id="KW-1185">Reference proteome</keyword>
<evidence type="ECO:0000313" key="3">
    <source>
        <dbReference type="EMBL" id="KAF2770047.1"/>
    </source>
</evidence>
<keyword evidence="2" id="KW-1133">Transmembrane helix</keyword>
<dbReference type="OrthoDB" id="2386090at2759"/>
<evidence type="ECO:0000313" key="4">
    <source>
        <dbReference type="Proteomes" id="UP000799436"/>
    </source>
</evidence>
<gene>
    <name evidence="3" type="ORF">EJ03DRAFT_350854</name>
</gene>
<proteinExistence type="predicted"/>
<feature type="region of interest" description="Disordered" evidence="1">
    <location>
        <begin position="216"/>
        <end position="250"/>
    </location>
</feature>
<dbReference type="Proteomes" id="UP000799436">
    <property type="component" value="Unassembled WGS sequence"/>
</dbReference>
<feature type="transmembrane region" description="Helical" evidence="2">
    <location>
        <begin position="65"/>
        <end position="88"/>
    </location>
</feature>
<sequence>MQSTVPPPSRRPAATKSLQVYLAPTTQVVFIGITRLATLVFFALGTTYTLFHLAPDPLVPLHIKALYLLGPTIPVTTAMLSGACVSAIRIHVPPALMRTKEDVMRWANNVPPNTRLSMTYMRFRPWPVKKQFVFRDLRRLEPNARRLSNVEHIPERTRESMDKHFLYGWLVRRFVGRYWVNMKSSARNRCEVPGVWERMWGQIPWAGERGVAVDEAVESRREEARRERVPGPRVPPPPLGRQPQVKKAKK</sequence>
<dbReference type="EMBL" id="ML995829">
    <property type="protein sequence ID" value="KAF2770047.1"/>
    <property type="molecule type" value="Genomic_DNA"/>
</dbReference>
<accession>A0A6G1LAZ1</accession>
<protein>
    <submittedName>
        <fullName evidence="3">Uncharacterized protein</fullName>
    </submittedName>
</protein>
<evidence type="ECO:0000256" key="1">
    <source>
        <dbReference type="SAM" id="MobiDB-lite"/>
    </source>
</evidence>
<keyword evidence="2" id="KW-0472">Membrane</keyword>